<dbReference type="PROSITE" id="PS51782">
    <property type="entry name" value="LYSM"/>
    <property type="match status" value="1"/>
</dbReference>
<dbReference type="Gene3D" id="6.20.240.60">
    <property type="match status" value="1"/>
</dbReference>
<dbReference type="Proteomes" id="UP000186102">
    <property type="component" value="Unassembled WGS sequence"/>
</dbReference>
<dbReference type="Pfam" id="PF07486">
    <property type="entry name" value="Hydrolase_2"/>
    <property type="match status" value="1"/>
</dbReference>
<dbReference type="Gene3D" id="3.10.350.10">
    <property type="entry name" value="LysM domain"/>
    <property type="match status" value="1"/>
</dbReference>
<organism evidence="2 3">
    <name type="scientific">Desulfosporosinus metallidurans</name>
    <dbReference type="NCBI Taxonomy" id="1888891"/>
    <lineage>
        <taxon>Bacteria</taxon>
        <taxon>Bacillati</taxon>
        <taxon>Bacillota</taxon>
        <taxon>Clostridia</taxon>
        <taxon>Eubacteriales</taxon>
        <taxon>Desulfitobacteriaceae</taxon>
        <taxon>Desulfosporosinus</taxon>
    </lineage>
</organism>
<dbReference type="Gene3D" id="1.10.10.2520">
    <property type="entry name" value="Cell wall hydrolase SleB, domain 1"/>
    <property type="match status" value="1"/>
</dbReference>
<dbReference type="Pfam" id="PF01476">
    <property type="entry name" value="LysM"/>
    <property type="match status" value="1"/>
</dbReference>
<name>A0A1Q8QXP5_9FIRM</name>
<evidence type="ECO:0000313" key="3">
    <source>
        <dbReference type="Proteomes" id="UP000186102"/>
    </source>
</evidence>
<dbReference type="InterPro" id="IPR042047">
    <property type="entry name" value="SleB_dom1"/>
</dbReference>
<gene>
    <name evidence="2" type="ORF">DSOL_1995</name>
</gene>
<dbReference type="InterPro" id="IPR011105">
    <property type="entry name" value="Cell_wall_hydrolase_SleB"/>
</dbReference>
<dbReference type="SUPFAM" id="SSF54106">
    <property type="entry name" value="LysM domain"/>
    <property type="match status" value="1"/>
</dbReference>
<dbReference type="InterPro" id="IPR036779">
    <property type="entry name" value="LysM_dom_sf"/>
</dbReference>
<dbReference type="STRING" id="1888891.DSOL_1995"/>
<protein>
    <submittedName>
        <fullName evidence="2">Spore cortex-lytic enzyme, lytic transglycosylase SleB</fullName>
    </submittedName>
</protein>
<evidence type="ECO:0000313" key="2">
    <source>
        <dbReference type="EMBL" id="OLN32122.1"/>
    </source>
</evidence>
<feature type="domain" description="LysM" evidence="1">
    <location>
        <begin position="27"/>
        <end position="71"/>
    </location>
</feature>
<dbReference type="GO" id="GO:0016787">
    <property type="term" value="F:hydrolase activity"/>
    <property type="evidence" value="ECO:0007669"/>
    <property type="project" value="InterPro"/>
</dbReference>
<reference evidence="2 3" key="1">
    <citation type="submission" date="2016-09" db="EMBL/GenBank/DDBJ databases">
        <title>Complete genome of Desulfosporosinus sp. OL.</title>
        <authorList>
            <person name="Mardanov A."/>
            <person name="Beletsky A."/>
            <person name="Panova A."/>
            <person name="Karnachuk O."/>
            <person name="Ravin N."/>
        </authorList>
    </citation>
    <scope>NUCLEOTIDE SEQUENCE [LARGE SCALE GENOMIC DNA]</scope>
    <source>
        <strain evidence="2 3">OL</strain>
    </source>
</reference>
<accession>A0A1Q8QXP5</accession>
<dbReference type="InterPro" id="IPR018392">
    <property type="entry name" value="LysM"/>
</dbReference>
<proteinExistence type="predicted"/>
<dbReference type="AlphaFoldDB" id="A0A1Q8QXP5"/>
<evidence type="ECO:0000259" key="1">
    <source>
        <dbReference type="PROSITE" id="PS51782"/>
    </source>
</evidence>
<keyword evidence="3" id="KW-1185">Reference proteome</keyword>
<sequence>MFLWQASIYPVLGQGSDNEANTNSGTIKIVVKRGESLWSLAQIYHTTVEHLVELNQVKTPNQIREGESLWVPDGDDSGKVIKTVIGAVDNTLDTLDVPWWVSILRSVPTLATINNQRLSVSRSSNAQLAQPKIPTYEIIVNEDTELMDKSQTTATVPVPVPVPVETEGEILSRGLGRLVSKEEVELLTRVIYGEARGEDFEGQVAVGAVVLNRLKDPRFPKTMRAIIYQSGAFTAVKDKQIHLEPDDQAYKAAEAALSGLDPTNGAIYYYNPRIATDRWIKSRPVIKRIGNHTFSI</sequence>
<comment type="caution">
    <text evidence="2">The sequence shown here is derived from an EMBL/GenBank/DDBJ whole genome shotgun (WGS) entry which is preliminary data.</text>
</comment>
<dbReference type="SMART" id="SM00257">
    <property type="entry name" value="LysM"/>
    <property type="match status" value="1"/>
</dbReference>
<dbReference type="EMBL" id="MLBF01000011">
    <property type="protein sequence ID" value="OLN32122.1"/>
    <property type="molecule type" value="Genomic_DNA"/>
</dbReference>